<protein>
    <submittedName>
        <fullName evidence="2">Uncharacterized protein</fullName>
    </submittedName>
</protein>
<dbReference type="EMBL" id="AMGX01000008">
    <property type="protein sequence ID" value="EXJ70915.1"/>
    <property type="molecule type" value="Genomic_DNA"/>
</dbReference>
<name>W9X0U5_9EURO</name>
<sequence>MTSDPFTYPSELANRGGVCQGQMTFYDAIDNYYPSSSTYYTVDILQSGACCAFGASRTGLSNPVTRLATGNWPFSGAASTVQPPRAFIVLARSMIFGSACPADKGPPISGAAAGEMCLGEENEGDVSISPATLSRASSADVEDKKGGGGSGRVGGTLPGSGIVVIQPAAGNRGATGGAGKASVGPQLMKLFGVPFVLVRHVKAAILPIENTTSEAGGKLKIMGANEAMIMVQNETTSAASMLRPLRLFSLALALTQPIGAGALPAENETAHSAEEVTIMGGNIYYLDNANRTSNTASGPRVPRIFSIPFALARHAKASVLKHQNGGP</sequence>
<proteinExistence type="predicted"/>
<dbReference type="AlphaFoldDB" id="W9X0U5"/>
<dbReference type="GeneID" id="19190621"/>
<evidence type="ECO:0000313" key="2">
    <source>
        <dbReference type="EMBL" id="EXJ70915.1"/>
    </source>
</evidence>
<accession>W9X0U5</accession>
<evidence type="ECO:0000256" key="1">
    <source>
        <dbReference type="SAM" id="MobiDB-lite"/>
    </source>
</evidence>
<organism evidence="2 3">
    <name type="scientific">Cladophialophora psammophila CBS 110553</name>
    <dbReference type="NCBI Taxonomy" id="1182543"/>
    <lineage>
        <taxon>Eukaryota</taxon>
        <taxon>Fungi</taxon>
        <taxon>Dikarya</taxon>
        <taxon>Ascomycota</taxon>
        <taxon>Pezizomycotina</taxon>
        <taxon>Eurotiomycetes</taxon>
        <taxon>Chaetothyriomycetidae</taxon>
        <taxon>Chaetothyriales</taxon>
        <taxon>Herpotrichiellaceae</taxon>
        <taxon>Cladophialophora</taxon>
    </lineage>
</organism>
<reference evidence="2 3" key="1">
    <citation type="submission" date="2013-03" db="EMBL/GenBank/DDBJ databases">
        <title>The Genome Sequence of Cladophialophora psammophila CBS 110553.</title>
        <authorList>
            <consortium name="The Broad Institute Genomics Platform"/>
            <person name="Cuomo C."/>
            <person name="de Hoog S."/>
            <person name="Gorbushina A."/>
            <person name="Walker B."/>
            <person name="Young S.K."/>
            <person name="Zeng Q."/>
            <person name="Gargeya S."/>
            <person name="Fitzgerald M."/>
            <person name="Haas B."/>
            <person name="Abouelleil A."/>
            <person name="Allen A.W."/>
            <person name="Alvarado L."/>
            <person name="Arachchi H.M."/>
            <person name="Berlin A.M."/>
            <person name="Chapman S.B."/>
            <person name="Gainer-Dewar J."/>
            <person name="Goldberg J."/>
            <person name="Griggs A."/>
            <person name="Gujja S."/>
            <person name="Hansen M."/>
            <person name="Howarth C."/>
            <person name="Imamovic A."/>
            <person name="Ireland A."/>
            <person name="Larimer J."/>
            <person name="McCowan C."/>
            <person name="Murphy C."/>
            <person name="Pearson M."/>
            <person name="Poon T.W."/>
            <person name="Priest M."/>
            <person name="Roberts A."/>
            <person name="Saif S."/>
            <person name="Shea T."/>
            <person name="Sisk P."/>
            <person name="Sykes S."/>
            <person name="Wortman J."/>
            <person name="Nusbaum C."/>
            <person name="Birren B."/>
        </authorList>
    </citation>
    <scope>NUCLEOTIDE SEQUENCE [LARGE SCALE GENOMIC DNA]</scope>
    <source>
        <strain evidence="2 3">CBS 110553</strain>
    </source>
</reference>
<evidence type="ECO:0000313" key="3">
    <source>
        <dbReference type="Proteomes" id="UP000019471"/>
    </source>
</evidence>
<feature type="region of interest" description="Disordered" evidence="1">
    <location>
        <begin position="125"/>
        <end position="155"/>
    </location>
</feature>
<dbReference type="OrthoDB" id="4161165at2759"/>
<dbReference type="RefSeq" id="XP_007744694.1">
    <property type="nucleotide sequence ID" value="XM_007746504.1"/>
</dbReference>
<comment type="caution">
    <text evidence="2">The sequence shown here is derived from an EMBL/GenBank/DDBJ whole genome shotgun (WGS) entry which is preliminary data.</text>
</comment>
<dbReference type="Proteomes" id="UP000019471">
    <property type="component" value="Unassembled WGS sequence"/>
</dbReference>
<dbReference type="HOGENOM" id="CLU_897258_0_0_1"/>
<gene>
    <name evidence="2" type="ORF">A1O5_05907</name>
</gene>
<keyword evidence="3" id="KW-1185">Reference proteome</keyword>